<organism evidence="3 4">
    <name type="scientific">Flammeovirga agarivorans</name>
    <dbReference type="NCBI Taxonomy" id="2726742"/>
    <lineage>
        <taxon>Bacteria</taxon>
        <taxon>Pseudomonadati</taxon>
        <taxon>Bacteroidota</taxon>
        <taxon>Cytophagia</taxon>
        <taxon>Cytophagales</taxon>
        <taxon>Flammeovirgaceae</taxon>
        <taxon>Flammeovirga</taxon>
    </lineage>
</organism>
<evidence type="ECO:0000256" key="1">
    <source>
        <dbReference type="ARBA" id="ARBA00023118"/>
    </source>
</evidence>
<dbReference type="NCBIfam" id="TIGR01877">
    <property type="entry name" value="cas_cas6"/>
    <property type="match status" value="1"/>
</dbReference>
<keyword evidence="4" id="KW-1185">Reference proteome</keyword>
<gene>
    <name evidence="3" type="primary">cas6</name>
    <name evidence="3" type="ORF">HGP29_22790</name>
</gene>
<accession>A0A7X8SPQ3</accession>
<dbReference type="InterPro" id="IPR010156">
    <property type="entry name" value="CRISPR-assoc_prot_Cas6"/>
</dbReference>
<dbReference type="Proteomes" id="UP000585050">
    <property type="component" value="Unassembled WGS sequence"/>
</dbReference>
<dbReference type="Gene3D" id="3.30.70.1900">
    <property type="match status" value="1"/>
</dbReference>
<dbReference type="Pfam" id="PF01881">
    <property type="entry name" value="Cas_Cas6_C"/>
    <property type="match status" value="1"/>
</dbReference>
<reference evidence="3 4" key="1">
    <citation type="submission" date="2020-04" db="EMBL/GenBank/DDBJ databases">
        <title>Flammeovirga sp. SR4, a novel species isolated from seawater.</title>
        <authorList>
            <person name="Wang X."/>
        </authorList>
    </citation>
    <scope>NUCLEOTIDE SEQUENCE [LARGE SCALE GENOMIC DNA]</scope>
    <source>
        <strain evidence="3 4">SR4</strain>
    </source>
</reference>
<dbReference type="InterPro" id="IPR049435">
    <property type="entry name" value="Cas_Cas6_C"/>
</dbReference>
<dbReference type="AlphaFoldDB" id="A0A7X8SPQ3"/>
<name>A0A7X8SPQ3_9BACT</name>
<dbReference type="PANTHER" id="PTHR36984">
    <property type="entry name" value="CRISPR-ASSOCIATED ENDORIBONUCLEASE CAS6 1"/>
    <property type="match status" value="1"/>
</dbReference>
<dbReference type="PANTHER" id="PTHR36984:SF3">
    <property type="entry name" value="CRISPR-ASSOCIATED ENDORIBONUCLEASE CAS6"/>
    <property type="match status" value="1"/>
</dbReference>
<dbReference type="InterPro" id="IPR045747">
    <property type="entry name" value="CRISPR-assoc_prot_Cas6_N_sf"/>
</dbReference>
<sequence>MRLHVSCTTNTEKIPRYYKPKLKGTLHKWLGNYQSHDGKYSTYSISNIDGIKFNGDFGTAKKSGLKFFISSIDKEFIKKIILGIKKDNTMFSGITVDQVSVEADPVFDKKIEHFFVDSPVLVKRDNKYFFAGDKKADEYMTDLMNKKLKAAGYDDEVQIMFDPHYKKSSTTEVKYRDIRNICSICPVYIKGTPEAIAFAWNVGIGNSTGIGLGAISK</sequence>
<dbReference type="Gene3D" id="3.30.70.1890">
    <property type="match status" value="1"/>
</dbReference>
<evidence type="ECO:0000259" key="2">
    <source>
        <dbReference type="Pfam" id="PF01881"/>
    </source>
</evidence>
<evidence type="ECO:0000313" key="4">
    <source>
        <dbReference type="Proteomes" id="UP000585050"/>
    </source>
</evidence>
<dbReference type="RefSeq" id="WP_168884759.1">
    <property type="nucleotide sequence ID" value="NZ_JABAIL010000009.1"/>
</dbReference>
<dbReference type="GO" id="GO:0051607">
    <property type="term" value="P:defense response to virus"/>
    <property type="evidence" value="ECO:0007669"/>
    <property type="project" value="UniProtKB-KW"/>
</dbReference>
<dbReference type="EMBL" id="JABAIL010000009">
    <property type="protein sequence ID" value="NLR94047.1"/>
    <property type="molecule type" value="Genomic_DNA"/>
</dbReference>
<keyword evidence="1" id="KW-0051">Antiviral defense</keyword>
<protein>
    <submittedName>
        <fullName evidence="3">CRISPR-associated endoribonuclease Cas6</fullName>
    </submittedName>
</protein>
<dbReference type="GO" id="GO:0016788">
    <property type="term" value="F:hydrolase activity, acting on ester bonds"/>
    <property type="evidence" value="ECO:0007669"/>
    <property type="project" value="InterPro"/>
</dbReference>
<comment type="caution">
    <text evidence="3">The sequence shown here is derived from an EMBL/GenBank/DDBJ whole genome shotgun (WGS) entry which is preliminary data.</text>
</comment>
<feature type="domain" description="CRISPR associated protein Cas6 C-terminal" evidence="2">
    <location>
        <begin position="105"/>
        <end position="215"/>
    </location>
</feature>
<proteinExistence type="predicted"/>
<evidence type="ECO:0000313" key="3">
    <source>
        <dbReference type="EMBL" id="NLR94047.1"/>
    </source>
</evidence>